<reference evidence="4" key="3">
    <citation type="submission" date="2025-04" db="UniProtKB">
        <authorList>
            <consortium name="RefSeq"/>
        </authorList>
    </citation>
    <scope>IDENTIFICATION</scope>
    <source>
        <strain evidence="4">CBS 304.34</strain>
    </source>
</reference>
<dbReference type="Proteomes" id="UP000504636">
    <property type="component" value="Unplaced"/>
</dbReference>
<feature type="compositionally biased region" description="Basic and acidic residues" evidence="1">
    <location>
        <begin position="75"/>
        <end position="86"/>
    </location>
</feature>
<sequence length="263" mass="27552">MVAAARPKSKNSDDQTPFMVVGPMLNALLAGMAGGAVVSKLQGFAPENGVSRASKRDEHEDAAHYPKAVKSSPSTKREHSLSENHGKVVRKANASHSSPYPNSRRPRSFQPGEGIAPEVITADIQRYLGNDASVEQVAYQDSRAHHSRQYHGPSYLALAPALAAYGSRASSDRGDGDGGDDGGGANGGSGMGDGHGPGSKSDWNNEHGGSGDLDPITSRLVAQMAIARLEGMQHAHFGHGSCPRPQVSGDGFFFSGFQVVQIP</sequence>
<protein>
    <submittedName>
        <fullName evidence="2 4">Uncharacterized protein</fullName>
    </submittedName>
</protein>
<gene>
    <name evidence="2 4" type="ORF">BDZ99DRAFT_473232</name>
</gene>
<reference evidence="4" key="2">
    <citation type="submission" date="2020-04" db="EMBL/GenBank/DDBJ databases">
        <authorList>
            <consortium name="NCBI Genome Project"/>
        </authorList>
    </citation>
    <scope>NUCLEOTIDE SEQUENCE</scope>
    <source>
        <strain evidence="4">CBS 304.34</strain>
    </source>
</reference>
<feature type="region of interest" description="Disordered" evidence="1">
    <location>
        <begin position="167"/>
        <end position="215"/>
    </location>
</feature>
<dbReference type="RefSeq" id="XP_033581082.1">
    <property type="nucleotide sequence ID" value="XM_033721818.1"/>
</dbReference>
<evidence type="ECO:0000313" key="2">
    <source>
        <dbReference type="EMBL" id="KAF2814118.1"/>
    </source>
</evidence>
<evidence type="ECO:0000256" key="1">
    <source>
        <dbReference type="SAM" id="MobiDB-lite"/>
    </source>
</evidence>
<organism evidence="2">
    <name type="scientific">Mytilinidion resinicola</name>
    <dbReference type="NCBI Taxonomy" id="574789"/>
    <lineage>
        <taxon>Eukaryota</taxon>
        <taxon>Fungi</taxon>
        <taxon>Dikarya</taxon>
        <taxon>Ascomycota</taxon>
        <taxon>Pezizomycotina</taxon>
        <taxon>Dothideomycetes</taxon>
        <taxon>Pleosporomycetidae</taxon>
        <taxon>Mytilinidiales</taxon>
        <taxon>Mytilinidiaceae</taxon>
        <taxon>Mytilinidion</taxon>
    </lineage>
</organism>
<dbReference type="AlphaFoldDB" id="A0A6A6Z012"/>
<feature type="compositionally biased region" description="Basic and acidic residues" evidence="1">
    <location>
        <begin position="54"/>
        <end position="64"/>
    </location>
</feature>
<evidence type="ECO:0000313" key="3">
    <source>
        <dbReference type="Proteomes" id="UP000504636"/>
    </source>
</evidence>
<dbReference type="GeneID" id="54462711"/>
<reference evidence="2 4" key="1">
    <citation type="journal article" date="2020" name="Stud. Mycol.">
        <title>101 Dothideomycetes genomes: a test case for predicting lifestyles and emergence of pathogens.</title>
        <authorList>
            <person name="Haridas S."/>
            <person name="Albert R."/>
            <person name="Binder M."/>
            <person name="Bloem J."/>
            <person name="Labutti K."/>
            <person name="Salamov A."/>
            <person name="Andreopoulos B."/>
            <person name="Baker S."/>
            <person name="Barry K."/>
            <person name="Bills G."/>
            <person name="Bluhm B."/>
            <person name="Cannon C."/>
            <person name="Castanera R."/>
            <person name="Culley D."/>
            <person name="Daum C."/>
            <person name="Ezra D."/>
            <person name="Gonzalez J."/>
            <person name="Henrissat B."/>
            <person name="Kuo A."/>
            <person name="Liang C."/>
            <person name="Lipzen A."/>
            <person name="Lutzoni F."/>
            <person name="Magnuson J."/>
            <person name="Mondo S."/>
            <person name="Nolan M."/>
            <person name="Ohm R."/>
            <person name="Pangilinan J."/>
            <person name="Park H.-J."/>
            <person name="Ramirez L."/>
            <person name="Alfaro M."/>
            <person name="Sun H."/>
            <person name="Tritt A."/>
            <person name="Yoshinaga Y."/>
            <person name="Zwiers L.-H."/>
            <person name="Turgeon B."/>
            <person name="Goodwin S."/>
            <person name="Spatafora J."/>
            <person name="Crous P."/>
            <person name="Grigoriev I."/>
        </authorList>
    </citation>
    <scope>NUCLEOTIDE SEQUENCE</scope>
    <source>
        <strain evidence="2 4">CBS 304.34</strain>
    </source>
</reference>
<dbReference type="EMBL" id="MU003695">
    <property type="protein sequence ID" value="KAF2814118.1"/>
    <property type="molecule type" value="Genomic_DNA"/>
</dbReference>
<proteinExistence type="predicted"/>
<evidence type="ECO:0000313" key="4">
    <source>
        <dbReference type="RefSeq" id="XP_033581082.1"/>
    </source>
</evidence>
<accession>A0A6A6Z012</accession>
<feature type="compositionally biased region" description="Gly residues" evidence="1">
    <location>
        <begin position="181"/>
        <end position="197"/>
    </location>
</feature>
<keyword evidence="3" id="KW-1185">Reference proteome</keyword>
<feature type="region of interest" description="Disordered" evidence="1">
    <location>
        <begin position="46"/>
        <end position="113"/>
    </location>
</feature>
<name>A0A6A6Z012_9PEZI</name>